<organism evidence="3 4">
    <name type="scientific">Finegoldia magna</name>
    <name type="common">Peptostreptococcus magnus</name>
    <dbReference type="NCBI Taxonomy" id="1260"/>
    <lineage>
        <taxon>Bacteria</taxon>
        <taxon>Bacillati</taxon>
        <taxon>Bacillota</taxon>
        <taxon>Tissierellia</taxon>
        <taxon>Tissierellales</taxon>
        <taxon>Peptoniphilaceae</taxon>
        <taxon>Finegoldia</taxon>
    </lineage>
</organism>
<feature type="transmembrane region" description="Helical" evidence="1">
    <location>
        <begin position="353"/>
        <end position="383"/>
    </location>
</feature>
<feature type="transmembrane region" description="Helical" evidence="1">
    <location>
        <begin position="261"/>
        <end position="280"/>
    </location>
</feature>
<reference evidence="3 4" key="1">
    <citation type="submission" date="2017-09" db="EMBL/GenBank/DDBJ databases">
        <title>Bacterial strain isolated from the female urinary microbiota.</title>
        <authorList>
            <person name="Thomas-White K."/>
            <person name="Kumar N."/>
            <person name="Forster S."/>
            <person name="Putonti C."/>
            <person name="Lawley T."/>
            <person name="Wolfe A.J."/>
        </authorList>
    </citation>
    <scope>NUCLEOTIDE SEQUENCE [LARGE SCALE GENOMIC DNA]</scope>
    <source>
        <strain evidence="3 4">UMB0115</strain>
    </source>
</reference>
<feature type="transmembrane region" description="Helical" evidence="1">
    <location>
        <begin position="435"/>
        <end position="451"/>
    </location>
</feature>
<feature type="transmembrane region" description="Helical" evidence="1">
    <location>
        <begin position="12"/>
        <end position="33"/>
    </location>
</feature>
<evidence type="ECO:0000313" key="2">
    <source>
        <dbReference type="EMBL" id="MBS5964182.1"/>
    </source>
</evidence>
<dbReference type="EMBL" id="JAHAIK010000002">
    <property type="protein sequence ID" value="MBS5964182.1"/>
    <property type="molecule type" value="Genomic_DNA"/>
</dbReference>
<feature type="transmembrane region" description="Helical" evidence="1">
    <location>
        <begin position="403"/>
        <end position="428"/>
    </location>
</feature>
<keyword evidence="1" id="KW-1133">Transmembrane helix</keyword>
<gene>
    <name evidence="3" type="ORF">CJ208_05290</name>
    <name evidence="2" type="ORF">KIA07_00740</name>
</gene>
<name>A0A2N6SSH0_FINMA</name>
<dbReference type="Proteomes" id="UP000235723">
    <property type="component" value="Unassembled WGS sequence"/>
</dbReference>
<feature type="transmembrane region" description="Helical" evidence="1">
    <location>
        <begin position="310"/>
        <end position="332"/>
    </location>
</feature>
<evidence type="ECO:0000313" key="4">
    <source>
        <dbReference type="Proteomes" id="UP000235723"/>
    </source>
</evidence>
<feature type="transmembrane region" description="Helical" evidence="1">
    <location>
        <begin position="229"/>
        <end position="249"/>
    </location>
</feature>
<evidence type="ECO:0000313" key="3">
    <source>
        <dbReference type="EMBL" id="PMC60004.1"/>
    </source>
</evidence>
<feature type="transmembrane region" description="Helical" evidence="1">
    <location>
        <begin position="153"/>
        <end position="177"/>
    </location>
</feature>
<sequence>MNKFIKSEVYRCLKNPVVIFLCVLFTFYSFFIVDSTSSYNLNYIECIIDIFNNHYYFRFLFFPMIVLICIIDKNKIYNYSAIRFKNKVDFILLKHIAKMVSVLAILILNLITAFIICAIFKPVSFKYSYDVLKVAEDKEVIFNVFRNFSEYPVISLICICLFLLAGTNLLIFIICFLEQNMNRMYAVGFIAFFYIIQGINDLFFDISILRSQVLFDFYMYILSDNVTKFIVGFLMVLPVVLSVNKFLEYRSNLSIFRINRYNHIIPMTLLMVLMTCIYNFSKLIGKNNSVADVLFLNAYHPYIKDSSAFIIMYNEIIFLLVAYSVLASLEYIKDNLSSFVKVRFRDKRIYNRMLYASAIRFSSMYFMVYMSIILLVCIIQYFISGKVKLTDEIIQGLMIRDFNYMNIFGIYVINYLQILLVITVSVFLSKYIKPVIASGIIFVLIFLSYFKEINLIFVGIQDFLNSSYSELIYIVGYILTIWIIKKVMIEGDLWKR</sequence>
<feature type="transmembrane region" description="Helical" evidence="1">
    <location>
        <begin position="92"/>
        <end position="121"/>
    </location>
</feature>
<protein>
    <submittedName>
        <fullName evidence="3">Uncharacterized protein</fullName>
    </submittedName>
</protein>
<feature type="transmembrane region" description="Helical" evidence="1">
    <location>
        <begin position="471"/>
        <end position="489"/>
    </location>
</feature>
<proteinExistence type="predicted"/>
<dbReference type="AlphaFoldDB" id="A0A2N6SSH0"/>
<dbReference type="EMBL" id="PNHD01000006">
    <property type="protein sequence ID" value="PMC60004.1"/>
    <property type="molecule type" value="Genomic_DNA"/>
</dbReference>
<evidence type="ECO:0000256" key="1">
    <source>
        <dbReference type="SAM" id="Phobius"/>
    </source>
</evidence>
<comment type="caution">
    <text evidence="3">The sequence shown here is derived from an EMBL/GenBank/DDBJ whole genome shotgun (WGS) entry which is preliminary data.</text>
</comment>
<keyword evidence="1" id="KW-0472">Membrane</keyword>
<reference evidence="2" key="2">
    <citation type="submission" date="2021-02" db="EMBL/GenBank/DDBJ databases">
        <title>Infant gut strain persistence is associated with maternal origin, phylogeny, and functional potential including surface adhesion and iron acquisition.</title>
        <authorList>
            <person name="Lou Y.C."/>
        </authorList>
    </citation>
    <scope>NUCLEOTIDE SEQUENCE</scope>
    <source>
        <strain evidence="2">L3_058_000G1_dasL3_058_000G1_concoct_72</strain>
    </source>
</reference>
<feature type="transmembrane region" description="Helical" evidence="1">
    <location>
        <begin position="53"/>
        <end position="71"/>
    </location>
</feature>
<dbReference type="Proteomes" id="UP000730862">
    <property type="component" value="Unassembled WGS sequence"/>
</dbReference>
<feature type="transmembrane region" description="Helical" evidence="1">
    <location>
        <begin position="184"/>
        <end position="209"/>
    </location>
</feature>
<dbReference type="RefSeq" id="WP_102164214.1">
    <property type="nucleotide sequence ID" value="NZ_CAUPKI010000002.1"/>
</dbReference>
<keyword evidence="1" id="KW-0812">Transmembrane</keyword>
<accession>A0A2N6SSH0</accession>